<dbReference type="RefSeq" id="WP_181754711.1">
    <property type="nucleotide sequence ID" value="NZ_JACEIQ010000031.1"/>
</dbReference>
<dbReference type="AlphaFoldDB" id="A0A7W1WUU1"/>
<comment type="caution">
    <text evidence="1">The sequence shown here is derived from an EMBL/GenBank/DDBJ whole genome shotgun (WGS) entry which is preliminary data.</text>
</comment>
<dbReference type="PANTHER" id="PTHR10000:SF25">
    <property type="entry name" value="PHOSPHATASE YKRA-RELATED"/>
    <property type="match status" value="1"/>
</dbReference>
<dbReference type="SUPFAM" id="SSF56784">
    <property type="entry name" value="HAD-like"/>
    <property type="match status" value="1"/>
</dbReference>
<dbReference type="InterPro" id="IPR006379">
    <property type="entry name" value="HAD-SF_hydro_IIB"/>
</dbReference>
<gene>
    <name evidence="1" type="ORF">H1191_19030</name>
</gene>
<dbReference type="PROSITE" id="PS01228">
    <property type="entry name" value="COF_1"/>
    <property type="match status" value="1"/>
</dbReference>
<dbReference type="SFLD" id="SFLDG01144">
    <property type="entry name" value="C2.B.4:_PGP_Like"/>
    <property type="match status" value="1"/>
</dbReference>
<dbReference type="NCBIfam" id="TIGR01484">
    <property type="entry name" value="HAD-SF-IIB"/>
    <property type="match status" value="1"/>
</dbReference>
<name>A0A7W1WUU1_9BACL</name>
<keyword evidence="2" id="KW-1185">Reference proteome</keyword>
<dbReference type="Gene3D" id="3.40.50.1000">
    <property type="entry name" value="HAD superfamily/HAD-like"/>
    <property type="match status" value="1"/>
</dbReference>
<sequence>MERKIVFFDIDGTLLNDEKEIPESTKKAVHLLQEKGIYTVIATGRGPQMFEWIREELNIHSYVSINGQYVVFDGEVIYANPMDPEMLADITKLAAGQGHAVAYCSHEQVKVSEENHPFIQESFRNFLKLDHPPQDREYFKHTPIYQGHLFCQAHDEQIYAERYPDYCFIRWHEYASDFLPRGCSKAAGIHKLLEAADIKQENSYAFGDAANDVEMLALVGTGVAMGNAVPEAKAAADVITTSSSEDGILHGLVKVGLLENK</sequence>
<accession>A0A7W1WUU1</accession>
<evidence type="ECO:0000313" key="2">
    <source>
        <dbReference type="Proteomes" id="UP000535491"/>
    </source>
</evidence>
<dbReference type="CDD" id="cd07517">
    <property type="entry name" value="HAD_HPP"/>
    <property type="match status" value="1"/>
</dbReference>
<dbReference type="InterPro" id="IPR036412">
    <property type="entry name" value="HAD-like_sf"/>
</dbReference>
<dbReference type="Gene3D" id="3.30.1240.10">
    <property type="match status" value="1"/>
</dbReference>
<dbReference type="InterPro" id="IPR000150">
    <property type="entry name" value="Cof"/>
</dbReference>
<keyword evidence="1" id="KW-0378">Hydrolase</keyword>
<organism evidence="1 2">
    <name type="scientific">Paenactinomyces guangxiensis</name>
    <dbReference type="NCBI Taxonomy" id="1490290"/>
    <lineage>
        <taxon>Bacteria</taxon>
        <taxon>Bacillati</taxon>
        <taxon>Bacillota</taxon>
        <taxon>Bacilli</taxon>
        <taxon>Bacillales</taxon>
        <taxon>Thermoactinomycetaceae</taxon>
        <taxon>Paenactinomyces</taxon>
    </lineage>
</organism>
<dbReference type="EMBL" id="JACEIQ010000031">
    <property type="protein sequence ID" value="MBA4496362.1"/>
    <property type="molecule type" value="Genomic_DNA"/>
</dbReference>
<dbReference type="SFLD" id="SFLDG01140">
    <property type="entry name" value="C2.B:_Phosphomannomutase_and_P"/>
    <property type="match status" value="1"/>
</dbReference>
<dbReference type="GO" id="GO:0000287">
    <property type="term" value="F:magnesium ion binding"/>
    <property type="evidence" value="ECO:0007669"/>
    <property type="project" value="TreeGrafter"/>
</dbReference>
<dbReference type="SFLD" id="SFLDS00003">
    <property type="entry name" value="Haloacid_Dehalogenase"/>
    <property type="match status" value="1"/>
</dbReference>
<dbReference type="PROSITE" id="PS01229">
    <property type="entry name" value="COF_2"/>
    <property type="match status" value="1"/>
</dbReference>
<dbReference type="Proteomes" id="UP000535491">
    <property type="component" value="Unassembled WGS sequence"/>
</dbReference>
<evidence type="ECO:0000313" key="1">
    <source>
        <dbReference type="EMBL" id="MBA4496362.1"/>
    </source>
</evidence>
<dbReference type="GO" id="GO:0005829">
    <property type="term" value="C:cytosol"/>
    <property type="evidence" value="ECO:0007669"/>
    <property type="project" value="TreeGrafter"/>
</dbReference>
<dbReference type="GO" id="GO:0016791">
    <property type="term" value="F:phosphatase activity"/>
    <property type="evidence" value="ECO:0007669"/>
    <property type="project" value="UniProtKB-ARBA"/>
</dbReference>
<dbReference type="PANTHER" id="PTHR10000">
    <property type="entry name" value="PHOSPHOSERINE PHOSPHATASE"/>
    <property type="match status" value="1"/>
</dbReference>
<protein>
    <submittedName>
        <fullName evidence="1">Cof-type HAD-IIB family hydrolase</fullName>
    </submittedName>
</protein>
<dbReference type="InterPro" id="IPR023214">
    <property type="entry name" value="HAD_sf"/>
</dbReference>
<proteinExistence type="predicted"/>
<dbReference type="NCBIfam" id="TIGR00099">
    <property type="entry name" value="Cof-subfamily"/>
    <property type="match status" value="1"/>
</dbReference>
<dbReference type="Pfam" id="PF08282">
    <property type="entry name" value="Hydrolase_3"/>
    <property type="match status" value="1"/>
</dbReference>
<reference evidence="1 2" key="1">
    <citation type="submission" date="2020-07" db="EMBL/GenBank/DDBJ databases">
        <authorList>
            <person name="Feng H."/>
        </authorList>
    </citation>
    <scope>NUCLEOTIDE SEQUENCE [LARGE SCALE GENOMIC DNA]</scope>
    <source>
        <strain evidence="2">s-10</strain>
    </source>
</reference>